<reference evidence="1" key="1">
    <citation type="submission" date="2013-07" db="EMBL/GenBank/DDBJ databases">
        <title>Sub-species coevolution in mutualistic symbiosis.</title>
        <authorList>
            <person name="Murfin K."/>
            <person name="Klassen J."/>
            <person name="Lee M."/>
            <person name="Forst S."/>
            <person name="Stock P."/>
            <person name="Goodrich-Blair H."/>
        </authorList>
    </citation>
    <scope>NUCLEOTIDE SEQUENCE [LARGE SCALE GENOMIC DNA]</scope>
    <source>
        <strain evidence="1">Puntauvense</strain>
    </source>
</reference>
<organism evidence="1">
    <name type="scientific">Xenorhabdus bovienii str. puntauvense</name>
    <dbReference type="NCBI Taxonomy" id="1398201"/>
    <lineage>
        <taxon>Bacteria</taxon>
        <taxon>Pseudomonadati</taxon>
        <taxon>Pseudomonadota</taxon>
        <taxon>Gammaproteobacteria</taxon>
        <taxon>Enterobacterales</taxon>
        <taxon>Morganellaceae</taxon>
        <taxon>Xenorhabdus</taxon>
    </lineage>
</organism>
<comment type="caution">
    <text evidence="1">The sequence shown here is derived from an EMBL/GenBank/DDBJ whole genome shotgun (WGS) entry which is preliminary data.</text>
</comment>
<sequence length="76" mass="8490">MRLWHHFPGEHKIYGSPSFCNTHFDVWLACVNLSGITLGKDACALMGSVSDVPKNLFGFKEPFFMLGLSSSRSCHQ</sequence>
<dbReference type="Proteomes" id="UP000028511">
    <property type="component" value="Unassembled WGS sequence"/>
</dbReference>
<dbReference type="RefSeq" id="WP_196244614.1">
    <property type="nucleotide sequence ID" value="NZ_CAWLWN010000069.1"/>
</dbReference>
<dbReference type="EMBL" id="CBSW010000279">
    <property type="protein sequence ID" value="CDG99069.1"/>
    <property type="molecule type" value="Genomic_DNA"/>
</dbReference>
<name>A0A077NJQ5_XENBV</name>
<accession>A0A077NJQ5</accession>
<protein>
    <submittedName>
        <fullName evidence="1">Uncharacterized protein</fullName>
    </submittedName>
</protein>
<proteinExistence type="predicted"/>
<gene>
    <name evidence="1" type="ORF">XBP1_720045</name>
</gene>
<dbReference type="HOGENOM" id="CLU_2653652_0_0_6"/>
<evidence type="ECO:0000313" key="1">
    <source>
        <dbReference type="EMBL" id="CDG99069.1"/>
    </source>
</evidence>
<dbReference type="AlphaFoldDB" id="A0A077NJQ5"/>